<feature type="domain" description="Core" evidence="1">
    <location>
        <begin position="1"/>
        <end position="102"/>
    </location>
</feature>
<evidence type="ECO:0000313" key="2">
    <source>
        <dbReference type="EMBL" id="STY45439.1"/>
    </source>
</evidence>
<dbReference type="Proteomes" id="UP000254879">
    <property type="component" value="Unassembled WGS sequence"/>
</dbReference>
<proteinExistence type="predicted"/>
<dbReference type="AlphaFoldDB" id="A0A378MGF4"/>
<protein>
    <recommendedName>
        <fullName evidence="1">Core domain-containing protein</fullName>
    </recommendedName>
</protein>
<dbReference type="Pfam" id="PF01521">
    <property type="entry name" value="Fe-S_biosyn"/>
    <property type="match status" value="1"/>
</dbReference>
<gene>
    <name evidence="2" type="ORF">NCTC10815_02818</name>
</gene>
<reference evidence="2 3" key="1">
    <citation type="submission" date="2018-06" db="EMBL/GenBank/DDBJ databases">
        <authorList>
            <consortium name="Pathogen Informatics"/>
            <person name="Doyle S."/>
        </authorList>
    </citation>
    <scope>NUCLEOTIDE SEQUENCE [LARGE SCALE GENOMIC DNA]</scope>
    <source>
        <strain evidence="3">NCTC 10815</strain>
    </source>
</reference>
<dbReference type="Gene3D" id="2.60.300.12">
    <property type="entry name" value="HesB-like domain"/>
    <property type="match status" value="1"/>
</dbReference>
<dbReference type="RefSeq" id="WP_036104707.1">
    <property type="nucleotide sequence ID" value="NZ_JAASVE010000004.1"/>
</dbReference>
<evidence type="ECO:0000259" key="1">
    <source>
        <dbReference type="Pfam" id="PF01521"/>
    </source>
</evidence>
<dbReference type="OrthoDB" id="2361087at2"/>
<evidence type="ECO:0000313" key="3">
    <source>
        <dbReference type="Proteomes" id="UP000254879"/>
    </source>
</evidence>
<organism evidence="2 3">
    <name type="scientific">Listeria grayi</name>
    <name type="common">Listeria murrayi</name>
    <dbReference type="NCBI Taxonomy" id="1641"/>
    <lineage>
        <taxon>Bacteria</taxon>
        <taxon>Bacillati</taxon>
        <taxon>Bacillota</taxon>
        <taxon>Bacilli</taxon>
        <taxon>Bacillales</taxon>
        <taxon>Listeriaceae</taxon>
        <taxon>Listeria</taxon>
    </lineage>
</organism>
<accession>A0A378MGF4</accession>
<sequence length="105" mass="11881">MYIQFTPQAIERYHELRGDKEGMLHLFYETEGCGCGNSGIFSLHLVGEVTAEDKVIQSNVGDLLIKDWTMNFLEESLVIDYLPEKNALVLKGDSGYYNTNLLFVA</sequence>
<dbReference type="SUPFAM" id="SSF89360">
    <property type="entry name" value="HesB-like domain"/>
    <property type="match status" value="1"/>
</dbReference>
<dbReference type="EMBL" id="UGPG01000001">
    <property type="protein sequence ID" value="STY45439.1"/>
    <property type="molecule type" value="Genomic_DNA"/>
</dbReference>
<dbReference type="InterPro" id="IPR035903">
    <property type="entry name" value="HesB-like_dom_sf"/>
</dbReference>
<name>A0A378MGF4_LISGR</name>
<dbReference type="InterPro" id="IPR000361">
    <property type="entry name" value="ATAP_core_dom"/>
</dbReference>